<accession>A0AC34FM41</accession>
<organism evidence="1 2">
    <name type="scientific">Panagrolaimus sp. ES5</name>
    <dbReference type="NCBI Taxonomy" id="591445"/>
    <lineage>
        <taxon>Eukaryota</taxon>
        <taxon>Metazoa</taxon>
        <taxon>Ecdysozoa</taxon>
        <taxon>Nematoda</taxon>
        <taxon>Chromadorea</taxon>
        <taxon>Rhabditida</taxon>
        <taxon>Tylenchina</taxon>
        <taxon>Panagrolaimomorpha</taxon>
        <taxon>Panagrolaimoidea</taxon>
        <taxon>Panagrolaimidae</taxon>
        <taxon>Panagrolaimus</taxon>
    </lineage>
</organism>
<evidence type="ECO:0000313" key="1">
    <source>
        <dbReference type="Proteomes" id="UP000887579"/>
    </source>
</evidence>
<dbReference type="WBParaSite" id="ES5_v2.g18408.t1">
    <property type="protein sequence ID" value="ES5_v2.g18408.t1"/>
    <property type="gene ID" value="ES5_v2.g18408"/>
</dbReference>
<reference evidence="2" key="1">
    <citation type="submission" date="2022-11" db="UniProtKB">
        <authorList>
            <consortium name="WormBaseParasite"/>
        </authorList>
    </citation>
    <scope>IDENTIFICATION</scope>
</reference>
<dbReference type="Proteomes" id="UP000887579">
    <property type="component" value="Unplaced"/>
</dbReference>
<evidence type="ECO:0000313" key="2">
    <source>
        <dbReference type="WBParaSite" id="ES5_v2.g18408.t1"/>
    </source>
</evidence>
<sequence>MSAVDIIPYFDQLPSNYQAAVTDLFSKLDSTFEDDEARKEYLKEFSEKHTIVPELWQLYFEIETNREKKKEILKNSIKHFITVWVADKIPLELPKSVKLFTWNHLFSIEQELFPMFVTRKNPLIKKEEKIVNFLSFPHKHLFYISKLYEEHCGPIPANIKSVVAKNNDLYGKLKEYFEIDPVKFFDTVMEIDNYEAKWSNIELLLSNRPYDKNIWEKYFIVLKENNSTEALLHCYHRYAGMFGDDMDLKNEIFKLNELMKSDKMEVDVFEESPKPSKSKELKKVIKNFTFQTAVIQQPPFREPLNDYIFKNSNPYVLTKLQSSTKFFLYSLKVHVIDRLEISDEPENFHKMSISLQSKNKLFSKLNNLYLINSLFLNDIKLTKIIPKIYRCDLKFLRIGFQKVQLKDFDFLVQHGNIELLSCHNIIEENNLAVPLEIILAKTPKIFYIELSGTQLTPQTFANLLKLEFQSKILYFSLDNVMQIIDVTSLVSFMQHNFGPNARINIEFDDQYPEVNYLELDSALDIMLNEWQPTEEKPQISLFLRPLFI</sequence>
<protein>
    <submittedName>
        <fullName evidence="2">Uncharacterized protein</fullName>
    </submittedName>
</protein>
<proteinExistence type="predicted"/>
<name>A0AC34FM41_9BILA</name>